<gene>
    <name evidence="1" type="ORF">BU24DRAFT_486258</name>
</gene>
<dbReference type="Gene3D" id="2.40.50.140">
    <property type="entry name" value="Nucleic acid-binding proteins"/>
    <property type="match status" value="2"/>
</dbReference>
<protein>
    <recommendedName>
        <fullName evidence="3">Nucleic acid-binding protein</fullName>
    </recommendedName>
</protein>
<evidence type="ECO:0008006" key="3">
    <source>
        <dbReference type="Google" id="ProtNLM"/>
    </source>
</evidence>
<dbReference type="GO" id="GO:0008310">
    <property type="term" value="F:single-stranded DNA 3'-5' DNA exonuclease activity"/>
    <property type="evidence" value="ECO:0007669"/>
    <property type="project" value="TreeGrafter"/>
</dbReference>
<organism evidence="1 2">
    <name type="scientific">Aaosphaeria arxii CBS 175.79</name>
    <dbReference type="NCBI Taxonomy" id="1450172"/>
    <lineage>
        <taxon>Eukaryota</taxon>
        <taxon>Fungi</taxon>
        <taxon>Dikarya</taxon>
        <taxon>Ascomycota</taxon>
        <taxon>Pezizomycotina</taxon>
        <taxon>Dothideomycetes</taxon>
        <taxon>Pleosporomycetidae</taxon>
        <taxon>Pleosporales</taxon>
        <taxon>Pleosporales incertae sedis</taxon>
        <taxon>Aaosphaeria</taxon>
    </lineage>
</organism>
<evidence type="ECO:0000313" key="1">
    <source>
        <dbReference type="EMBL" id="KAF2011537.1"/>
    </source>
</evidence>
<dbReference type="GO" id="GO:0003697">
    <property type="term" value="F:single-stranded DNA binding"/>
    <property type="evidence" value="ECO:0007669"/>
    <property type="project" value="TreeGrafter"/>
</dbReference>
<dbReference type="EMBL" id="ML978074">
    <property type="protein sequence ID" value="KAF2011537.1"/>
    <property type="molecule type" value="Genomic_DNA"/>
</dbReference>
<dbReference type="GO" id="GO:0000712">
    <property type="term" value="P:resolution of meiotic recombination intermediates"/>
    <property type="evidence" value="ECO:0007669"/>
    <property type="project" value="TreeGrafter"/>
</dbReference>
<dbReference type="AlphaFoldDB" id="A0A6A5XFD7"/>
<name>A0A6A5XFD7_9PLEO</name>
<keyword evidence="2" id="KW-1185">Reference proteome</keyword>
<dbReference type="OrthoDB" id="3248508at2759"/>
<dbReference type="RefSeq" id="XP_033379876.1">
    <property type="nucleotide sequence ID" value="XM_033533411.1"/>
</dbReference>
<dbReference type="SUPFAM" id="SSF50249">
    <property type="entry name" value="Nucleic acid-binding proteins"/>
    <property type="match status" value="2"/>
</dbReference>
<dbReference type="Proteomes" id="UP000799778">
    <property type="component" value="Unassembled WGS sequence"/>
</dbReference>
<dbReference type="PANTHER" id="PTHR21166:SF2">
    <property type="entry name" value="CELL DIVISION CONTROL PROTEIN 24 OB DOMAIN-CONTAINING PROTEIN-RELATED"/>
    <property type="match status" value="1"/>
</dbReference>
<proteinExistence type="predicted"/>
<dbReference type="InterPro" id="IPR052469">
    <property type="entry name" value="MEIOB"/>
</dbReference>
<dbReference type="PANTHER" id="PTHR21166">
    <property type="entry name" value="CELL DIVISION CONTROL PROTEIN 24 OB DOMAIN-CONTAINING PROTEIN-RELATED"/>
    <property type="match status" value="1"/>
</dbReference>
<dbReference type="InterPro" id="IPR012340">
    <property type="entry name" value="NA-bd_OB-fold"/>
</dbReference>
<sequence length="476" mass="52507">MPLSTPSIQSYYSSSPSKSAAGDGFTAEEIANAINQAPPSAQWTPTEDYIDFDIGQLQPGPRFVTFMGRVVNIYDSVRNSKNQRAAKGCLKILVGDDTGCILVGLWYASTEYQVHMGQLVTVYAFHLSHSQGSPLTPSASCAPLYASIFPERERKCHIMFHDNSDDGLMCKRPYGCKDSQVLPGLVTLKDFTNGAYDIEDCKVIACIKSIGVRKRFTGKNGSPCEVVGLRLFDDTAEVSLTLYGAACHSTSRWQPSQTVLLISSPGWRIDSIAKLSMNASTRLDIDPDLADVNWLRCFAQRLMKKEHINPTFPSGLCDDAESSALQILFSLADVDEWARANPTSTFTGWISALITQLNIVTYFKRRMLMSTECCGIPLYANAIVADCQQCKQSMNLRVNPKILGPIIDETGNLASGKLILSADAWEQLLGRTADQLVAMDLAGLTYLEHRLMFIRLSWGFAFSNDVGRLCVWTVRP</sequence>
<evidence type="ECO:0000313" key="2">
    <source>
        <dbReference type="Proteomes" id="UP000799778"/>
    </source>
</evidence>
<reference evidence="1" key="1">
    <citation type="journal article" date="2020" name="Stud. Mycol.">
        <title>101 Dothideomycetes genomes: a test case for predicting lifestyles and emergence of pathogens.</title>
        <authorList>
            <person name="Haridas S."/>
            <person name="Albert R."/>
            <person name="Binder M."/>
            <person name="Bloem J."/>
            <person name="Labutti K."/>
            <person name="Salamov A."/>
            <person name="Andreopoulos B."/>
            <person name="Baker S."/>
            <person name="Barry K."/>
            <person name="Bills G."/>
            <person name="Bluhm B."/>
            <person name="Cannon C."/>
            <person name="Castanera R."/>
            <person name="Culley D."/>
            <person name="Daum C."/>
            <person name="Ezra D."/>
            <person name="Gonzalez J."/>
            <person name="Henrissat B."/>
            <person name="Kuo A."/>
            <person name="Liang C."/>
            <person name="Lipzen A."/>
            <person name="Lutzoni F."/>
            <person name="Magnuson J."/>
            <person name="Mondo S."/>
            <person name="Nolan M."/>
            <person name="Ohm R."/>
            <person name="Pangilinan J."/>
            <person name="Park H.-J."/>
            <person name="Ramirez L."/>
            <person name="Alfaro M."/>
            <person name="Sun H."/>
            <person name="Tritt A."/>
            <person name="Yoshinaga Y."/>
            <person name="Zwiers L.-H."/>
            <person name="Turgeon B."/>
            <person name="Goodwin S."/>
            <person name="Spatafora J."/>
            <person name="Crous P."/>
            <person name="Grigoriev I."/>
        </authorList>
    </citation>
    <scope>NUCLEOTIDE SEQUENCE</scope>
    <source>
        <strain evidence="1">CBS 175.79</strain>
    </source>
</reference>
<dbReference type="GeneID" id="54290808"/>
<accession>A0A6A5XFD7</accession>